<dbReference type="InterPro" id="IPR002293">
    <property type="entry name" value="AA/rel_permease1"/>
</dbReference>
<dbReference type="AlphaFoldDB" id="A0A9W9HMX5"/>
<evidence type="ECO:0000256" key="5">
    <source>
        <dbReference type="ARBA" id="ARBA00023136"/>
    </source>
</evidence>
<organism evidence="7 8">
    <name type="scientific">Penicillium capsulatum</name>
    <dbReference type="NCBI Taxonomy" id="69766"/>
    <lineage>
        <taxon>Eukaryota</taxon>
        <taxon>Fungi</taxon>
        <taxon>Dikarya</taxon>
        <taxon>Ascomycota</taxon>
        <taxon>Pezizomycotina</taxon>
        <taxon>Eurotiomycetes</taxon>
        <taxon>Eurotiomycetidae</taxon>
        <taxon>Eurotiales</taxon>
        <taxon>Aspergillaceae</taxon>
        <taxon>Penicillium</taxon>
    </lineage>
</organism>
<reference evidence="7" key="1">
    <citation type="submission" date="2022-11" db="EMBL/GenBank/DDBJ databases">
        <authorList>
            <person name="Petersen C."/>
        </authorList>
    </citation>
    <scope>NUCLEOTIDE SEQUENCE</scope>
    <source>
        <strain evidence="7">IBT 21917</strain>
    </source>
</reference>
<dbReference type="EMBL" id="JAPQKO010000008">
    <property type="protein sequence ID" value="KAJ5151663.1"/>
    <property type="molecule type" value="Genomic_DNA"/>
</dbReference>
<feature type="transmembrane region" description="Helical" evidence="6">
    <location>
        <begin position="74"/>
        <end position="107"/>
    </location>
</feature>
<feature type="transmembrane region" description="Helical" evidence="6">
    <location>
        <begin position="276"/>
        <end position="297"/>
    </location>
</feature>
<name>A0A9W9HMX5_9EURO</name>
<dbReference type="PIRSF" id="PIRSF006060">
    <property type="entry name" value="AA_transporter"/>
    <property type="match status" value="1"/>
</dbReference>
<feature type="transmembrane region" description="Helical" evidence="6">
    <location>
        <begin position="450"/>
        <end position="467"/>
    </location>
</feature>
<comment type="subcellular location">
    <subcellularLocation>
        <location evidence="1">Membrane</location>
        <topology evidence="1">Multi-pass membrane protein</topology>
    </subcellularLocation>
</comment>
<keyword evidence="3 6" id="KW-0812">Transmembrane</keyword>
<evidence type="ECO:0000256" key="3">
    <source>
        <dbReference type="ARBA" id="ARBA00022692"/>
    </source>
</evidence>
<evidence type="ECO:0000256" key="2">
    <source>
        <dbReference type="ARBA" id="ARBA00022448"/>
    </source>
</evidence>
<keyword evidence="2" id="KW-0813">Transport</keyword>
<feature type="transmembrane region" description="Helical" evidence="6">
    <location>
        <begin position="45"/>
        <end position="68"/>
    </location>
</feature>
<accession>A0A9W9HMX5</accession>
<protein>
    <recommendedName>
        <fullName evidence="9">GABA permease</fullName>
    </recommendedName>
</protein>
<comment type="caution">
    <text evidence="7">The sequence shown here is derived from an EMBL/GenBank/DDBJ whole genome shotgun (WGS) entry which is preliminary data.</text>
</comment>
<feature type="transmembrane region" description="Helical" evidence="6">
    <location>
        <begin position="196"/>
        <end position="216"/>
    </location>
</feature>
<proteinExistence type="predicted"/>
<feature type="transmembrane region" description="Helical" evidence="6">
    <location>
        <begin position="408"/>
        <end position="430"/>
    </location>
</feature>
<feature type="transmembrane region" description="Helical" evidence="6">
    <location>
        <begin position="381"/>
        <end position="402"/>
    </location>
</feature>
<dbReference type="PANTHER" id="PTHR45649">
    <property type="entry name" value="AMINO-ACID PERMEASE BAT1"/>
    <property type="match status" value="1"/>
</dbReference>
<reference evidence="7" key="2">
    <citation type="journal article" date="2023" name="IMA Fungus">
        <title>Comparative genomic study of the Penicillium genus elucidates a diverse pangenome and 15 lateral gene transfer events.</title>
        <authorList>
            <person name="Petersen C."/>
            <person name="Sorensen T."/>
            <person name="Nielsen M.R."/>
            <person name="Sondergaard T.E."/>
            <person name="Sorensen J.L."/>
            <person name="Fitzpatrick D.A."/>
            <person name="Frisvad J.C."/>
            <person name="Nielsen K.L."/>
        </authorList>
    </citation>
    <scope>NUCLEOTIDE SEQUENCE</scope>
    <source>
        <strain evidence="7">IBT 21917</strain>
    </source>
</reference>
<evidence type="ECO:0008006" key="9">
    <source>
        <dbReference type="Google" id="ProtNLM"/>
    </source>
</evidence>
<dbReference type="GO" id="GO:0016020">
    <property type="term" value="C:membrane"/>
    <property type="evidence" value="ECO:0007669"/>
    <property type="project" value="UniProtKB-SubCell"/>
</dbReference>
<sequence length="539" mass="58530">MPSNIPDPELVPDAPGLADPADLKLLARMGYKQELKRQYSTPQMFAIAFSIMGLVPSIASTVSFSLPAGPVGMVWGWFTASVFIGLVGLAMSDLASAMPTAGGLYWWTHYFAGDRYKSPLSFLIGYSNTLGMIGGMCSVEYTLALMILSCVSIARDDGWSASRGVIYAVYVGLMLLHGMCGALLGRAMPTIQTCCIYINIALVIATVIALPVGKITRGEALNSGTFVFRHMENETGWPTGWAFILAWLAPIWSIGSFDSCVHMSEEALHAAKAVPLGIIWSAGSAFVLGFLVLSVMAATMNPDVSHTINTKFGQPMAQIYYDALGKDGALGFMIVLCVIEFLIGLSLIVAASRQAWAFSRDGALPFSTFFRHVSKRIQYQPVRAICGLVLVCLVLGLLCLINDAATNALFSLFVASNYLSWGMPIFCRLVWGQDRFHPGEFYTGRFSKPIACIAVGWLVFGVVLSMFPTTGPNPSPSDMNYTVVINGFVWIGCMLYYFLFARHWYMGPRMTVAETSSIDSDNTISVPMQPGTSVGPKEE</sequence>
<dbReference type="OrthoDB" id="3900342at2759"/>
<feature type="transmembrane region" description="Helical" evidence="6">
    <location>
        <begin position="479"/>
        <end position="500"/>
    </location>
</feature>
<dbReference type="Pfam" id="PF13520">
    <property type="entry name" value="AA_permease_2"/>
    <property type="match status" value="1"/>
</dbReference>
<dbReference type="Proteomes" id="UP001146351">
    <property type="component" value="Unassembled WGS sequence"/>
</dbReference>
<keyword evidence="4 6" id="KW-1133">Transmembrane helix</keyword>
<gene>
    <name evidence="7" type="ORF">N7492_009958</name>
</gene>
<evidence type="ECO:0000313" key="7">
    <source>
        <dbReference type="EMBL" id="KAJ5151663.1"/>
    </source>
</evidence>
<keyword evidence="5 6" id="KW-0472">Membrane</keyword>
<feature type="transmembrane region" description="Helical" evidence="6">
    <location>
        <begin position="166"/>
        <end position="184"/>
    </location>
</feature>
<evidence type="ECO:0000256" key="1">
    <source>
        <dbReference type="ARBA" id="ARBA00004141"/>
    </source>
</evidence>
<dbReference type="GO" id="GO:0022857">
    <property type="term" value="F:transmembrane transporter activity"/>
    <property type="evidence" value="ECO:0007669"/>
    <property type="project" value="InterPro"/>
</dbReference>
<dbReference type="Gene3D" id="1.20.1740.10">
    <property type="entry name" value="Amino acid/polyamine transporter I"/>
    <property type="match status" value="1"/>
</dbReference>
<feature type="transmembrane region" description="Helical" evidence="6">
    <location>
        <begin position="236"/>
        <end position="255"/>
    </location>
</feature>
<dbReference type="PANTHER" id="PTHR45649:SF6">
    <property type="entry name" value="GABA-SPECIFIC PERMEASE"/>
    <property type="match status" value="1"/>
</dbReference>
<feature type="transmembrane region" description="Helical" evidence="6">
    <location>
        <begin position="329"/>
        <end position="350"/>
    </location>
</feature>
<keyword evidence="8" id="KW-1185">Reference proteome</keyword>
<feature type="transmembrane region" description="Helical" evidence="6">
    <location>
        <begin position="128"/>
        <end position="154"/>
    </location>
</feature>
<evidence type="ECO:0000256" key="4">
    <source>
        <dbReference type="ARBA" id="ARBA00022989"/>
    </source>
</evidence>
<evidence type="ECO:0000313" key="8">
    <source>
        <dbReference type="Proteomes" id="UP001146351"/>
    </source>
</evidence>
<evidence type="ECO:0000256" key="6">
    <source>
        <dbReference type="SAM" id="Phobius"/>
    </source>
</evidence>